<dbReference type="EMBL" id="AUZX01005000">
    <property type="protein sequence ID" value="EQD69428.1"/>
    <property type="molecule type" value="Genomic_DNA"/>
</dbReference>
<dbReference type="InterPro" id="IPR033247">
    <property type="entry name" value="Transketolase_fam"/>
</dbReference>
<proteinExistence type="predicted"/>
<dbReference type="AlphaFoldDB" id="T1BLR8"/>
<dbReference type="GO" id="GO:0006098">
    <property type="term" value="P:pentose-phosphate shunt"/>
    <property type="evidence" value="ECO:0007669"/>
    <property type="project" value="TreeGrafter"/>
</dbReference>
<evidence type="ECO:0000256" key="2">
    <source>
        <dbReference type="ARBA" id="ARBA00022842"/>
    </source>
</evidence>
<dbReference type="GO" id="GO:0005829">
    <property type="term" value="C:cytosol"/>
    <property type="evidence" value="ECO:0007669"/>
    <property type="project" value="TreeGrafter"/>
</dbReference>
<accession>T1BLR8</accession>
<protein>
    <submittedName>
        <fullName evidence="4">Transketolase</fullName>
    </submittedName>
</protein>
<dbReference type="GO" id="GO:0046872">
    <property type="term" value="F:metal ion binding"/>
    <property type="evidence" value="ECO:0007669"/>
    <property type="project" value="UniProtKB-KW"/>
</dbReference>
<dbReference type="Pfam" id="PF22613">
    <property type="entry name" value="Transketolase_C_1"/>
    <property type="match status" value="1"/>
</dbReference>
<keyword evidence="2" id="KW-0460">Magnesium</keyword>
<dbReference type="GO" id="GO:0004802">
    <property type="term" value="F:transketolase activity"/>
    <property type="evidence" value="ECO:0007669"/>
    <property type="project" value="TreeGrafter"/>
</dbReference>
<dbReference type="SUPFAM" id="SSF52922">
    <property type="entry name" value="TK C-terminal domain-like"/>
    <property type="match status" value="1"/>
</dbReference>
<comment type="caution">
    <text evidence="4">The sequence shown here is derived from an EMBL/GenBank/DDBJ whole genome shotgun (WGS) entry which is preliminary data.</text>
</comment>
<organism evidence="4">
    <name type="scientific">mine drainage metagenome</name>
    <dbReference type="NCBI Taxonomy" id="410659"/>
    <lineage>
        <taxon>unclassified sequences</taxon>
        <taxon>metagenomes</taxon>
        <taxon>ecological metagenomes</taxon>
    </lineage>
</organism>
<evidence type="ECO:0000259" key="3">
    <source>
        <dbReference type="Pfam" id="PF22613"/>
    </source>
</evidence>
<dbReference type="InterPro" id="IPR055152">
    <property type="entry name" value="Transketolase-like_C_2"/>
</dbReference>
<name>T1BLR8_9ZZZZ</name>
<dbReference type="Gene3D" id="3.40.50.920">
    <property type="match status" value="1"/>
</dbReference>
<reference evidence="4" key="1">
    <citation type="submission" date="2013-08" db="EMBL/GenBank/DDBJ databases">
        <authorList>
            <person name="Mendez C."/>
            <person name="Richter M."/>
            <person name="Ferrer M."/>
            <person name="Sanchez J."/>
        </authorList>
    </citation>
    <scope>NUCLEOTIDE SEQUENCE</scope>
</reference>
<evidence type="ECO:0000313" key="4">
    <source>
        <dbReference type="EMBL" id="EQD69428.1"/>
    </source>
</evidence>
<evidence type="ECO:0000256" key="1">
    <source>
        <dbReference type="ARBA" id="ARBA00022723"/>
    </source>
</evidence>
<feature type="domain" description="Transketolase-like C-terminal" evidence="3">
    <location>
        <begin position="15"/>
        <end position="73"/>
    </location>
</feature>
<sequence>MPGVDALPKCSRRRIETYRESVLPRAVRRRVAVEADATLSWWRYVGAEGRVIGIGWFGASGRGADAMAQFGFTAGRIGREVGEPLDTVN</sequence>
<dbReference type="PANTHER" id="PTHR43522">
    <property type="entry name" value="TRANSKETOLASE"/>
    <property type="match status" value="1"/>
</dbReference>
<keyword evidence="1" id="KW-0479">Metal-binding</keyword>
<dbReference type="InterPro" id="IPR009014">
    <property type="entry name" value="Transketo_C/PFOR_II"/>
</dbReference>
<dbReference type="PANTHER" id="PTHR43522:SF2">
    <property type="entry name" value="TRANSKETOLASE 1-RELATED"/>
    <property type="match status" value="1"/>
</dbReference>
<gene>
    <name evidence="4" type="ORF">B1A_06915</name>
</gene>
<reference evidence="4" key="2">
    <citation type="journal article" date="2014" name="ISME J.">
        <title>Microbial stratification in low pH oxic and suboxic macroscopic growths along an acid mine drainage.</title>
        <authorList>
            <person name="Mendez-Garcia C."/>
            <person name="Mesa V."/>
            <person name="Sprenger R.R."/>
            <person name="Richter M."/>
            <person name="Diez M.S."/>
            <person name="Solano J."/>
            <person name="Bargiela R."/>
            <person name="Golyshina O.V."/>
            <person name="Manteca A."/>
            <person name="Ramos J.L."/>
            <person name="Gallego J.R."/>
            <person name="Llorente I."/>
            <person name="Martins Dos Santos V.A."/>
            <person name="Jensen O.N."/>
            <person name="Pelaez A.I."/>
            <person name="Sanchez J."/>
            <person name="Ferrer M."/>
        </authorList>
    </citation>
    <scope>NUCLEOTIDE SEQUENCE</scope>
</reference>